<dbReference type="EMBL" id="JAJNOC010000002">
    <property type="protein sequence ID" value="MCD2516751.1"/>
    <property type="molecule type" value="Genomic_DNA"/>
</dbReference>
<proteinExistence type="predicted"/>
<dbReference type="Proteomes" id="UP001179361">
    <property type="component" value="Unassembled WGS sequence"/>
</dbReference>
<accession>A0ABS8Q718</accession>
<dbReference type="CDD" id="cd08026">
    <property type="entry name" value="DUF326"/>
    <property type="match status" value="1"/>
</dbReference>
<name>A0ABS8Q718_9BURK</name>
<organism evidence="1 2">
    <name type="scientific">Massilia phyllostachyos</name>
    <dbReference type="NCBI Taxonomy" id="2898585"/>
    <lineage>
        <taxon>Bacteria</taxon>
        <taxon>Pseudomonadati</taxon>
        <taxon>Pseudomonadota</taxon>
        <taxon>Betaproteobacteria</taxon>
        <taxon>Burkholderiales</taxon>
        <taxon>Oxalobacteraceae</taxon>
        <taxon>Telluria group</taxon>
        <taxon>Massilia</taxon>
    </lineage>
</organism>
<comment type="caution">
    <text evidence="1">The sequence shown here is derived from an EMBL/GenBank/DDBJ whole genome shotgun (WGS) entry which is preliminary data.</text>
</comment>
<evidence type="ECO:0000313" key="1">
    <source>
        <dbReference type="EMBL" id="MCD2516751.1"/>
    </source>
</evidence>
<dbReference type="PANTHER" id="PTHR37310:SF1">
    <property type="entry name" value="CYTOPLASMIC PROTEIN"/>
    <property type="match status" value="1"/>
</dbReference>
<protein>
    <submittedName>
        <fullName evidence="1">Four-helix bundle copper-binding protein</fullName>
    </submittedName>
</protein>
<keyword evidence="2" id="KW-1185">Reference proteome</keyword>
<gene>
    <name evidence="1" type="ORF">LQ564_10570</name>
</gene>
<dbReference type="Pfam" id="PF03860">
    <property type="entry name" value="Csp"/>
    <property type="match status" value="1"/>
</dbReference>
<evidence type="ECO:0000313" key="2">
    <source>
        <dbReference type="Proteomes" id="UP001179361"/>
    </source>
</evidence>
<dbReference type="PANTHER" id="PTHR37310">
    <property type="entry name" value="CYTOPLASMIC PROTEIN-RELATED"/>
    <property type="match status" value="1"/>
</dbReference>
<dbReference type="Gene3D" id="1.20.1270.360">
    <property type="match status" value="1"/>
</dbReference>
<reference evidence="1" key="1">
    <citation type="submission" date="2021-11" db="EMBL/GenBank/DDBJ databases">
        <title>The complete genome of Massilia sp sp. G4R7.</title>
        <authorList>
            <person name="Liu L."/>
            <person name="Yue J."/>
            <person name="Yuan J."/>
            <person name="Yang F."/>
            <person name="Li L."/>
        </authorList>
    </citation>
    <scope>NUCLEOTIDE SEQUENCE</scope>
    <source>
        <strain evidence="1">G4R7</strain>
    </source>
</reference>
<dbReference type="InterPro" id="IPR044543">
    <property type="entry name" value="YHJQ-like"/>
</dbReference>
<sequence>MNQTQFQSCIQACYDCAQACDTCAAACLQEPDPKMMARCIELDNECAAMCRLAAQLMSRSTEHAMQVCQLCAAICDACAEECAQHQAQHCQDCATACRRCAQECRSMAQSGSGAGSSLGTHSASH</sequence>
<dbReference type="InterPro" id="IPR005560">
    <property type="entry name" value="Csp_YhjQ"/>
</dbReference>
<dbReference type="RefSeq" id="WP_231058052.1">
    <property type="nucleotide sequence ID" value="NZ_JAJNOC010000002.1"/>
</dbReference>